<accession>A0A2B7XYS7</accession>
<dbReference type="EMBL" id="PDNB01000040">
    <property type="protein sequence ID" value="PGH13933.1"/>
    <property type="molecule type" value="Genomic_DNA"/>
</dbReference>
<evidence type="ECO:0000313" key="2">
    <source>
        <dbReference type="EMBL" id="PGH13933.1"/>
    </source>
</evidence>
<feature type="signal peptide" evidence="1">
    <location>
        <begin position="1"/>
        <end position="19"/>
    </location>
</feature>
<evidence type="ECO:0000256" key="1">
    <source>
        <dbReference type="SAM" id="SignalP"/>
    </source>
</evidence>
<dbReference type="AlphaFoldDB" id="A0A2B7XYS7"/>
<feature type="chain" id="PRO_5012360675" evidence="1">
    <location>
        <begin position="20"/>
        <end position="230"/>
    </location>
</feature>
<keyword evidence="1" id="KW-0732">Signal</keyword>
<comment type="caution">
    <text evidence="2">The sequence shown here is derived from an EMBL/GenBank/DDBJ whole genome shotgun (WGS) entry which is preliminary data.</text>
</comment>
<evidence type="ECO:0000313" key="3">
    <source>
        <dbReference type="Proteomes" id="UP000223968"/>
    </source>
</evidence>
<dbReference type="Proteomes" id="UP000223968">
    <property type="component" value="Unassembled WGS sequence"/>
</dbReference>
<gene>
    <name evidence="2" type="ORF">AJ79_03348</name>
</gene>
<proteinExistence type="predicted"/>
<protein>
    <submittedName>
        <fullName evidence="2">Uncharacterized protein</fullName>
    </submittedName>
</protein>
<organism evidence="2 3">
    <name type="scientific">Helicocarpus griseus UAMH5409</name>
    <dbReference type="NCBI Taxonomy" id="1447875"/>
    <lineage>
        <taxon>Eukaryota</taxon>
        <taxon>Fungi</taxon>
        <taxon>Dikarya</taxon>
        <taxon>Ascomycota</taxon>
        <taxon>Pezizomycotina</taxon>
        <taxon>Eurotiomycetes</taxon>
        <taxon>Eurotiomycetidae</taxon>
        <taxon>Onygenales</taxon>
        <taxon>Ajellomycetaceae</taxon>
        <taxon>Helicocarpus</taxon>
    </lineage>
</organism>
<reference evidence="2 3" key="1">
    <citation type="submission" date="2017-10" db="EMBL/GenBank/DDBJ databases">
        <title>Comparative genomics in systemic dimorphic fungi from Ajellomycetaceae.</title>
        <authorList>
            <person name="Munoz J.F."/>
            <person name="Mcewen J.G."/>
            <person name="Clay O.K."/>
            <person name="Cuomo C.A."/>
        </authorList>
    </citation>
    <scope>NUCLEOTIDE SEQUENCE [LARGE SCALE GENOMIC DNA]</scope>
    <source>
        <strain evidence="2 3">UAMH5409</strain>
    </source>
</reference>
<keyword evidence="3" id="KW-1185">Reference proteome</keyword>
<name>A0A2B7XYS7_9EURO</name>
<sequence>MKLLSFLVYALVAVSGVIASPINNSLEARGPDPDHATLAERQSFLGLQTGNIKIFRSKNTSVINTQNVDFYRFRVLGGLRVLPHLASLWDNVGGQLAKAFFQDFSERFQRMSNVGFPEVDAYALYKDTVKYGAIVGMQFRLPADSIDETKMKTIIRAFNQYFADNNHCPVSIEDVENAWTIGGPLQLTSVGTGQPLNRRADVCSGLDLVSQFRPDIFWNSITPLHAVEPC</sequence>